<dbReference type="AlphaFoldDB" id="A0A1I8Q4Z3"/>
<dbReference type="SMART" id="SM00708">
    <property type="entry name" value="PhBP"/>
    <property type="match status" value="1"/>
</dbReference>
<dbReference type="Pfam" id="PF01395">
    <property type="entry name" value="PBP_GOBP"/>
    <property type="match status" value="1"/>
</dbReference>
<protein>
    <submittedName>
        <fullName evidence="2">Uncharacterized protein</fullName>
    </submittedName>
</protein>
<reference evidence="2" key="1">
    <citation type="submission" date="2020-05" db="UniProtKB">
        <authorList>
            <consortium name="EnsemblMetazoa"/>
        </authorList>
    </citation>
    <scope>IDENTIFICATION</scope>
    <source>
        <strain evidence="2">USDA</strain>
    </source>
</reference>
<gene>
    <name evidence="2" type="primary">106090253</name>
</gene>
<feature type="signal peptide" evidence="1">
    <location>
        <begin position="1"/>
        <end position="21"/>
    </location>
</feature>
<dbReference type="SUPFAM" id="SSF47565">
    <property type="entry name" value="Insect pheromone/odorant-binding proteins"/>
    <property type="match status" value="1"/>
</dbReference>
<dbReference type="KEGG" id="scac:106090253"/>
<dbReference type="VEuPathDB" id="VectorBase:SCAU013954"/>
<dbReference type="InterPro" id="IPR036728">
    <property type="entry name" value="PBP_GOBP_sf"/>
</dbReference>
<dbReference type="CDD" id="cd23992">
    <property type="entry name" value="PBP_GOBP"/>
    <property type="match status" value="1"/>
</dbReference>
<organism evidence="2 3">
    <name type="scientific">Stomoxys calcitrans</name>
    <name type="common">Stable fly</name>
    <name type="synonym">Conops calcitrans</name>
    <dbReference type="NCBI Taxonomy" id="35570"/>
    <lineage>
        <taxon>Eukaryota</taxon>
        <taxon>Metazoa</taxon>
        <taxon>Ecdysozoa</taxon>
        <taxon>Arthropoda</taxon>
        <taxon>Hexapoda</taxon>
        <taxon>Insecta</taxon>
        <taxon>Pterygota</taxon>
        <taxon>Neoptera</taxon>
        <taxon>Endopterygota</taxon>
        <taxon>Diptera</taxon>
        <taxon>Brachycera</taxon>
        <taxon>Muscomorpha</taxon>
        <taxon>Muscoidea</taxon>
        <taxon>Muscidae</taxon>
        <taxon>Stomoxys</taxon>
    </lineage>
</organism>
<dbReference type="Proteomes" id="UP000095300">
    <property type="component" value="Unassembled WGS sequence"/>
</dbReference>
<evidence type="ECO:0000313" key="3">
    <source>
        <dbReference type="Proteomes" id="UP000095300"/>
    </source>
</evidence>
<dbReference type="InterPro" id="IPR006170">
    <property type="entry name" value="PBP/GOBP"/>
</dbReference>
<dbReference type="OrthoDB" id="7665616at2759"/>
<dbReference type="Gene3D" id="1.10.238.20">
    <property type="entry name" value="Pheromone/general odorant binding protein domain"/>
    <property type="match status" value="1"/>
</dbReference>
<evidence type="ECO:0000313" key="2">
    <source>
        <dbReference type="EnsemblMetazoa" id="SCAU013954-PA"/>
    </source>
</evidence>
<name>A0A1I8Q4Z3_STOCA</name>
<sequence length="140" mass="15996">MRMNFLFSVLSLFFVLHSTRAHDFLDTIQDLIEICQKEVPQSEQDLQNFIKSNMDLAKATNAVKCHSKCILEKQGLFQKGVFDEKAFLNLTLNSSDLKDYHAEVVKAIDECKKEKGADDCETAFKINMCLRSKSDEVMGH</sequence>
<evidence type="ECO:0000256" key="1">
    <source>
        <dbReference type="SAM" id="SignalP"/>
    </source>
</evidence>
<keyword evidence="1" id="KW-0732">Signal</keyword>
<proteinExistence type="predicted"/>
<feature type="chain" id="PRO_5009327705" evidence="1">
    <location>
        <begin position="22"/>
        <end position="140"/>
    </location>
</feature>
<dbReference type="GO" id="GO:0005549">
    <property type="term" value="F:odorant binding"/>
    <property type="evidence" value="ECO:0007669"/>
    <property type="project" value="InterPro"/>
</dbReference>
<dbReference type="EnsemblMetazoa" id="SCAU013954-RA">
    <property type="protein sequence ID" value="SCAU013954-PA"/>
    <property type="gene ID" value="SCAU013954"/>
</dbReference>
<keyword evidence="3" id="KW-1185">Reference proteome</keyword>
<accession>A0A1I8Q4Z3</accession>